<reference evidence="1" key="1">
    <citation type="journal article" date="2022" name="Front. Genet.">
        <title>Chromosome-Scale Assembly of the Dendrobium nobile Genome Provides Insights Into the Molecular Mechanism of the Biosynthesis of the Medicinal Active Ingredient of Dendrobium.</title>
        <authorList>
            <person name="Xu Q."/>
            <person name="Niu S.-C."/>
            <person name="Li K.-L."/>
            <person name="Zheng P.-J."/>
            <person name="Zhang X.-J."/>
            <person name="Jia Y."/>
            <person name="Liu Y."/>
            <person name="Niu Y.-X."/>
            <person name="Yu L.-H."/>
            <person name="Chen D.-F."/>
            <person name="Zhang G.-Q."/>
        </authorList>
    </citation>
    <scope>NUCLEOTIDE SEQUENCE</scope>
    <source>
        <tissue evidence="1">Leaf</tissue>
    </source>
</reference>
<proteinExistence type="predicted"/>
<sequence>MHGKFGIEVLKKGLYGFFAISFDDCYPRLFDVIRRKASWSEDEKDLGEMGRSTYVNSWSEDEKDLGEMGRSTTVMIPN</sequence>
<accession>A0A8T3C622</accession>
<evidence type="ECO:0000313" key="1">
    <source>
        <dbReference type="EMBL" id="KAI0525255.1"/>
    </source>
</evidence>
<dbReference type="Proteomes" id="UP000829196">
    <property type="component" value="Unassembled WGS sequence"/>
</dbReference>
<evidence type="ECO:0000313" key="2">
    <source>
        <dbReference type="Proteomes" id="UP000829196"/>
    </source>
</evidence>
<protein>
    <submittedName>
        <fullName evidence="1">Uncharacterized protein</fullName>
    </submittedName>
</protein>
<gene>
    <name evidence="1" type="ORF">KFK09_004648</name>
</gene>
<dbReference type="EMBL" id="JAGYWB010000004">
    <property type="protein sequence ID" value="KAI0525255.1"/>
    <property type="molecule type" value="Genomic_DNA"/>
</dbReference>
<name>A0A8T3C622_DENNO</name>
<keyword evidence="2" id="KW-1185">Reference proteome</keyword>
<comment type="caution">
    <text evidence="1">The sequence shown here is derived from an EMBL/GenBank/DDBJ whole genome shotgun (WGS) entry which is preliminary data.</text>
</comment>
<dbReference type="AlphaFoldDB" id="A0A8T3C622"/>
<organism evidence="1 2">
    <name type="scientific">Dendrobium nobile</name>
    <name type="common">Orchid</name>
    <dbReference type="NCBI Taxonomy" id="94219"/>
    <lineage>
        <taxon>Eukaryota</taxon>
        <taxon>Viridiplantae</taxon>
        <taxon>Streptophyta</taxon>
        <taxon>Embryophyta</taxon>
        <taxon>Tracheophyta</taxon>
        <taxon>Spermatophyta</taxon>
        <taxon>Magnoliopsida</taxon>
        <taxon>Liliopsida</taxon>
        <taxon>Asparagales</taxon>
        <taxon>Orchidaceae</taxon>
        <taxon>Epidendroideae</taxon>
        <taxon>Malaxideae</taxon>
        <taxon>Dendrobiinae</taxon>
        <taxon>Dendrobium</taxon>
    </lineage>
</organism>